<feature type="compositionally biased region" description="Polar residues" evidence="4">
    <location>
        <begin position="796"/>
        <end position="817"/>
    </location>
</feature>
<evidence type="ECO:0000256" key="1">
    <source>
        <dbReference type="ARBA" id="ARBA00022679"/>
    </source>
</evidence>
<dbReference type="Gene3D" id="3.10.110.10">
    <property type="entry name" value="Ubiquitin Conjugating Enzyme"/>
    <property type="match status" value="1"/>
</dbReference>
<keyword evidence="7" id="KW-1185">Reference proteome</keyword>
<evidence type="ECO:0000256" key="4">
    <source>
        <dbReference type="SAM" id="MobiDB-lite"/>
    </source>
</evidence>
<evidence type="ECO:0000313" key="6">
    <source>
        <dbReference type="EMBL" id="KAK2952110.1"/>
    </source>
</evidence>
<feature type="compositionally biased region" description="Low complexity" evidence="4">
    <location>
        <begin position="763"/>
        <end position="783"/>
    </location>
</feature>
<dbReference type="EMBL" id="JARBJD010000108">
    <property type="protein sequence ID" value="KAK2952110.1"/>
    <property type="molecule type" value="Genomic_DNA"/>
</dbReference>
<evidence type="ECO:0000256" key="2">
    <source>
        <dbReference type="ARBA" id="ARBA00022786"/>
    </source>
</evidence>
<dbReference type="Proteomes" id="UP001281761">
    <property type="component" value="Unassembled WGS sequence"/>
</dbReference>
<dbReference type="CDD" id="cd23805">
    <property type="entry name" value="UBCc_UBE2T"/>
    <property type="match status" value="1"/>
</dbReference>
<evidence type="ECO:0000256" key="3">
    <source>
        <dbReference type="PROSITE-ProRule" id="PRU10133"/>
    </source>
</evidence>
<dbReference type="PROSITE" id="PS00183">
    <property type="entry name" value="UBC_1"/>
    <property type="match status" value="1"/>
</dbReference>
<dbReference type="PANTHER" id="PTHR24067">
    <property type="entry name" value="UBIQUITIN-CONJUGATING ENZYME E2"/>
    <property type="match status" value="1"/>
</dbReference>
<keyword evidence="6" id="KW-0012">Acyltransferase</keyword>
<sequence>MLAQKRVQKELKAFTTSPPPLCALWQKGERINELEAVIEGPEQTPYEGGFFYLTISCPDNYPFAPPVVRFITPIFHPNIDSNGRICLDILDPPPKGSWSPSQNLSTILISLRVLLSDANPTDPLDMEAVFSDPQESRIRRPFCRIKMESVHFRNGMLNKISNGIHPNYLDLGMMSNKEVSLTYLPFVRLDEQVRLVKTKRDESTRTSTEQTVTAKSIDSAPPVKDSDCLFEAKAHSHSFNSLQLSLNHAKHFMRIEKSAQDSKGIIKITSSTFNDISLSTLTPLLCKPSFNTITILSSTFSSIHQPALGKFELPPVPSTNYINQCKFSFNKFNDVDFPLDFGIVPALTAKSSSIDHCTFASCVEDDPISAIPKTSGPINIKLESCTFDKCSSHVQNRGGALTLSDPTASYTLLRCSFVSCVGQHGAGAVQIRAAKKTNIQHSSFEKCSSTSANASGGIVVNKISGSFTLSHSKFIRCESVGHSGALVFQPSQLETSAQKQTHSFVVFVDHIKFRDNHGSLSSDVFVDEAFAALVLPKHFKDCQWTRSKDIPFAVGTPNGAVEQQVKESSLTHDFMDRMKGLRELSNPLQYMDFSHIHVKTKSTQGPEHETHEQTSTDQTKFEKRVAHRAEEFAENVLDTILEHNERHTHRKWLILVWIIIAALSIRRCCHHGCPPCLAPFVCCCCSLDGKCCCCDNACVRTDCDDCCPCCCMRTPEELEEARRVEPNPPPPVRPKKKSRPASTHHPVTVTRTSMEREEPNAPTPSHTSTTTRSPRASQTSRSPGTQTRLAPYPNVPTINALSTASYNPPQTLPSTPAQVEREDEDTHLRSGMYYPQIVSTVPSDEHRNDSGEKEVPTVRSSHVLE</sequence>
<gene>
    <name evidence="6" type="ORF">BLNAU_12961</name>
</gene>
<dbReference type="EC" id="2.3.2.23" evidence="6"/>
<feature type="compositionally biased region" description="Basic and acidic residues" evidence="4">
    <location>
        <begin position="843"/>
        <end position="865"/>
    </location>
</feature>
<feature type="active site" description="Glycyl thioester intermediate" evidence="3">
    <location>
        <position position="86"/>
    </location>
</feature>
<dbReference type="InterPro" id="IPR011050">
    <property type="entry name" value="Pectin_lyase_fold/virulence"/>
</dbReference>
<dbReference type="InterPro" id="IPR016135">
    <property type="entry name" value="UBQ-conjugating_enzyme/RWD"/>
</dbReference>
<evidence type="ECO:0000313" key="7">
    <source>
        <dbReference type="Proteomes" id="UP001281761"/>
    </source>
</evidence>
<dbReference type="SMART" id="SM00212">
    <property type="entry name" value="UBCc"/>
    <property type="match status" value="1"/>
</dbReference>
<protein>
    <submittedName>
        <fullName evidence="6">Ubiquitin-conjugating enzyme E2 T</fullName>
        <ecNumber evidence="6">2.3.2.23</ecNumber>
    </submittedName>
</protein>
<evidence type="ECO:0000259" key="5">
    <source>
        <dbReference type="PROSITE" id="PS50127"/>
    </source>
</evidence>
<dbReference type="SUPFAM" id="SSF54495">
    <property type="entry name" value="UBC-like"/>
    <property type="match status" value="1"/>
</dbReference>
<dbReference type="Pfam" id="PF00179">
    <property type="entry name" value="UQ_con"/>
    <property type="match status" value="1"/>
</dbReference>
<organism evidence="6 7">
    <name type="scientific">Blattamonas nauphoetae</name>
    <dbReference type="NCBI Taxonomy" id="2049346"/>
    <lineage>
        <taxon>Eukaryota</taxon>
        <taxon>Metamonada</taxon>
        <taxon>Preaxostyla</taxon>
        <taxon>Oxymonadida</taxon>
        <taxon>Blattamonas</taxon>
    </lineage>
</organism>
<dbReference type="PROSITE" id="PS50127">
    <property type="entry name" value="UBC_2"/>
    <property type="match status" value="1"/>
</dbReference>
<keyword evidence="1 6" id="KW-0808">Transferase</keyword>
<dbReference type="GO" id="GO:0061631">
    <property type="term" value="F:ubiquitin conjugating enzyme activity"/>
    <property type="evidence" value="ECO:0007669"/>
    <property type="project" value="UniProtKB-EC"/>
</dbReference>
<dbReference type="InterPro" id="IPR023313">
    <property type="entry name" value="UBQ-conjugating_AS"/>
</dbReference>
<accession>A0ABQ9XLM9</accession>
<reference evidence="6 7" key="1">
    <citation type="journal article" date="2022" name="bioRxiv">
        <title>Genomics of Preaxostyla Flagellates Illuminates Evolutionary Transitions and the Path Towards Mitochondrial Loss.</title>
        <authorList>
            <person name="Novak L.V.F."/>
            <person name="Treitli S.C."/>
            <person name="Pyrih J."/>
            <person name="Halakuc P."/>
            <person name="Pipaliya S.V."/>
            <person name="Vacek V."/>
            <person name="Brzon O."/>
            <person name="Soukal P."/>
            <person name="Eme L."/>
            <person name="Dacks J.B."/>
            <person name="Karnkowska A."/>
            <person name="Elias M."/>
            <person name="Hampl V."/>
        </authorList>
    </citation>
    <scope>NUCLEOTIDE SEQUENCE [LARGE SCALE GENOMIC DNA]</scope>
    <source>
        <strain evidence="6">NAU3</strain>
        <tissue evidence="6">Gut</tissue>
    </source>
</reference>
<name>A0ABQ9XLM9_9EUKA</name>
<dbReference type="SUPFAM" id="SSF51126">
    <property type="entry name" value="Pectin lyase-like"/>
    <property type="match status" value="1"/>
</dbReference>
<comment type="caution">
    <text evidence="6">The sequence shown here is derived from an EMBL/GenBank/DDBJ whole genome shotgun (WGS) entry which is preliminary data.</text>
</comment>
<feature type="domain" description="UBC core" evidence="5">
    <location>
        <begin position="2"/>
        <end position="151"/>
    </location>
</feature>
<dbReference type="InterPro" id="IPR050113">
    <property type="entry name" value="Ub_conjugating_enzyme"/>
</dbReference>
<proteinExistence type="predicted"/>
<dbReference type="InterPro" id="IPR000608">
    <property type="entry name" value="UBC"/>
</dbReference>
<keyword evidence="2" id="KW-0833">Ubl conjugation pathway</keyword>
<feature type="region of interest" description="Disordered" evidence="4">
    <location>
        <begin position="721"/>
        <end position="865"/>
    </location>
</feature>